<proteinExistence type="predicted"/>
<evidence type="ECO:0000313" key="2">
    <source>
        <dbReference type="EnsemblPlants" id="QL06p053940:mrna"/>
    </source>
</evidence>
<keyword evidence="3" id="KW-1185">Reference proteome</keyword>
<dbReference type="InParanoid" id="A0A7N2M2N4"/>
<dbReference type="EnsemblPlants" id="QL06p053940:mrna">
    <property type="protein sequence ID" value="QL06p053940:mrna"/>
    <property type="gene ID" value="QL06p053940"/>
</dbReference>
<sequence>MVVLQAFVGLGKARYQPYLVGPGFQRPRDEASTAAPATGDQPAIEEVHVDPTVSLDSASDDDTTNPIVTSPLSLRAMMETFMTTQAAHGQLIDELLTKVAALKADFAEDRSTFPPPPPSDP</sequence>
<dbReference type="EMBL" id="LRBV02000006">
    <property type="status" value="NOT_ANNOTATED_CDS"/>
    <property type="molecule type" value="Genomic_DNA"/>
</dbReference>
<dbReference type="AlphaFoldDB" id="A0A7N2M2N4"/>
<accession>A0A7N2M2N4</accession>
<dbReference type="Proteomes" id="UP000594261">
    <property type="component" value="Chromosome 6"/>
</dbReference>
<organism evidence="2 3">
    <name type="scientific">Quercus lobata</name>
    <name type="common">Valley oak</name>
    <dbReference type="NCBI Taxonomy" id="97700"/>
    <lineage>
        <taxon>Eukaryota</taxon>
        <taxon>Viridiplantae</taxon>
        <taxon>Streptophyta</taxon>
        <taxon>Embryophyta</taxon>
        <taxon>Tracheophyta</taxon>
        <taxon>Spermatophyta</taxon>
        <taxon>Magnoliopsida</taxon>
        <taxon>eudicotyledons</taxon>
        <taxon>Gunneridae</taxon>
        <taxon>Pentapetalae</taxon>
        <taxon>rosids</taxon>
        <taxon>fabids</taxon>
        <taxon>Fagales</taxon>
        <taxon>Fagaceae</taxon>
        <taxon>Quercus</taxon>
    </lineage>
</organism>
<reference evidence="2" key="2">
    <citation type="submission" date="2021-01" db="UniProtKB">
        <authorList>
            <consortium name="EnsemblPlants"/>
        </authorList>
    </citation>
    <scope>IDENTIFICATION</scope>
</reference>
<dbReference type="Gramene" id="QL06p053940:mrna">
    <property type="protein sequence ID" value="QL06p053940:mrna"/>
    <property type="gene ID" value="QL06p053940"/>
</dbReference>
<evidence type="ECO:0000313" key="3">
    <source>
        <dbReference type="Proteomes" id="UP000594261"/>
    </source>
</evidence>
<protein>
    <submittedName>
        <fullName evidence="2">Uncharacterized protein</fullName>
    </submittedName>
</protein>
<feature type="region of interest" description="Disordered" evidence="1">
    <location>
        <begin position="23"/>
        <end position="46"/>
    </location>
</feature>
<name>A0A7N2M2N4_QUELO</name>
<reference evidence="2 3" key="1">
    <citation type="journal article" date="2016" name="G3 (Bethesda)">
        <title>First Draft Assembly and Annotation of the Genome of a California Endemic Oak Quercus lobata Nee (Fagaceae).</title>
        <authorList>
            <person name="Sork V.L."/>
            <person name="Fitz-Gibbon S.T."/>
            <person name="Puiu D."/>
            <person name="Crepeau M."/>
            <person name="Gugger P.F."/>
            <person name="Sherman R."/>
            <person name="Stevens K."/>
            <person name="Langley C.H."/>
            <person name="Pellegrini M."/>
            <person name="Salzberg S.L."/>
        </authorList>
    </citation>
    <scope>NUCLEOTIDE SEQUENCE [LARGE SCALE GENOMIC DNA]</scope>
    <source>
        <strain evidence="2 3">cv. SW786</strain>
    </source>
</reference>
<evidence type="ECO:0000256" key="1">
    <source>
        <dbReference type="SAM" id="MobiDB-lite"/>
    </source>
</evidence>